<dbReference type="InterPro" id="IPR049900">
    <property type="entry name" value="PKS_mFAS_DH"/>
</dbReference>
<dbReference type="SMART" id="SM00826">
    <property type="entry name" value="PKS_DH"/>
    <property type="match status" value="1"/>
</dbReference>
<evidence type="ECO:0000313" key="9">
    <source>
        <dbReference type="Proteomes" id="UP001524502"/>
    </source>
</evidence>
<dbReference type="Pfam" id="PF08659">
    <property type="entry name" value="KR"/>
    <property type="match status" value="1"/>
</dbReference>
<dbReference type="SUPFAM" id="SSF51735">
    <property type="entry name" value="NAD(P)-binding Rossmann-fold domains"/>
    <property type="match status" value="2"/>
</dbReference>
<feature type="active site" description="Proton acceptor; for dehydratase activity" evidence="4">
    <location>
        <position position="611"/>
    </location>
</feature>
<dbReference type="InterPro" id="IPR042104">
    <property type="entry name" value="PKS_dehydratase_sf"/>
</dbReference>
<dbReference type="PROSITE" id="PS52019">
    <property type="entry name" value="PKS_MFAS_DH"/>
    <property type="match status" value="1"/>
</dbReference>
<feature type="domain" description="PKS/mFAS DH" evidence="7">
    <location>
        <begin position="578"/>
        <end position="851"/>
    </location>
</feature>
<dbReference type="SUPFAM" id="SSF47336">
    <property type="entry name" value="ACP-like"/>
    <property type="match status" value="1"/>
</dbReference>
<feature type="domain" description="Carrier" evidence="5">
    <location>
        <begin position="1339"/>
        <end position="1417"/>
    </location>
</feature>
<dbReference type="Pfam" id="PF02801">
    <property type="entry name" value="Ketoacyl-synt_C"/>
    <property type="match status" value="1"/>
</dbReference>
<dbReference type="InterPro" id="IPR014031">
    <property type="entry name" value="Ketoacyl_synth_C"/>
</dbReference>
<keyword evidence="1" id="KW-0596">Phosphopantetheine</keyword>
<evidence type="ECO:0000256" key="3">
    <source>
        <dbReference type="ARBA" id="ARBA00022679"/>
    </source>
</evidence>
<dbReference type="Gene3D" id="3.40.47.10">
    <property type="match status" value="1"/>
</dbReference>
<feature type="region of interest" description="C-terminal hotdog fold" evidence="4">
    <location>
        <begin position="712"/>
        <end position="851"/>
    </location>
</feature>
<dbReference type="InterPro" id="IPR050091">
    <property type="entry name" value="PKS_NRPS_Biosynth_Enz"/>
</dbReference>
<dbReference type="SMART" id="SM00822">
    <property type="entry name" value="PKS_KR"/>
    <property type="match status" value="1"/>
</dbReference>
<dbReference type="InterPro" id="IPR018201">
    <property type="entry name" value="Ketoacyl_synth_AS"/>
</dbReference>
<dbReference type="CDD" id="cd00833">
    <property type="entry name" value="PKS"/>
    <property type="match status" value="1"/>
</dbReference>
<keyword evidence="9" id="KW-1185">Reference proteome</keyword>
<dbReference type="InterPro" id="IPR057326">
    <property type="entry name" value="KR_dom"/>
</dbReference>
<comment type="caution">
    <text evidence="8">The sequence shown here is derived from an EMBL/GenBank/DDBJ whole genome shotgun (WGS) entry which is preliminary data.</text>
</comment>
<dbReference type="InterPro" id="IPR016039">
    <property type="entry name" value="Thiolase-like"/>
</dbReference>
<evidence type="ECO:0000313" key="8">
    <source>
        <dbReference type="EMBL" id="MCQ4637581.1"/>
    </source>
</evidence>
<dbReference type="Pfam" id="PF00550">
    <property type="entry name" value="PP-binding"/>
    <property type="match status" value="1"/>
</dbReference>
<dbReference type="Pfam" id="PF16197">
    <property type="entry name" value="KAsynt_C_assoc"/>
    <property type="match status" value="1"/>
</dbReference>
<dbReference type="Gene3D" id="3.10.129.110">
    <property type="entry name" value="Polyketide synthase dehydratase"/>
    <property type="match status" value="1"/>
</dbReference>
<dbReference type="PANTHER" id="PTHR43775">
    <property type="entry name" value="FATTY ACID SYNTHASE"/>
    <property type="match status" value="1"/>
</dbReference>
<dbReference type="InterPro" id="IPR036291">
    <property type="entry name" value="NAD(P)-bd_dom_sf"/>
</dbReference>
<dbReference type="InterPro" id="IPR049551">
    <property type="entry name" value="PKS_DH_C"/>
</dbReference>
<organism evidence="8 9">
    <name type="scientific">Anaerovorax odorimutans</name>
    <dbReference type="NCBI Taxonomy" id="109327"/>
    <lineage>
        <taxon>Bacteria</taxon>
        <taxon>Bacillati</taxon>
        <taxon>Bacillota</taxon>
        <taxon>Clostridia</taxon>
        <taxon>Peptostreptococcales</taxon>
        <taxon>Anaerovoracaceae</taxon>
        <taxon>Anaerovorax</taxon>
    </lineage>
</organism>
<dbReference type="RefSeq" id="WP_256132768.1">
    <property type="nucleotide sequence ID" value="NZ_JANFXK010000014.1"/>
</dbReference>
<dbReference type="InterPro" id="IPR013968">
    <property type="entry name" value="PKS_KR"/>
</dbReference>
<dbReference type="PROSITE" id="PS50075">
    <property type="entry name" value="CARRIER"/>
    <property type="match status" value="1"/>
</dbReference>
<dbReference type="Pfam" id="PF14765">
    <property type="entry name" value="PS-DH"/>
    <property type="match status" value="1"/>
</dbReference>
<dbReference type="Proteomes" id="UP001524502">
    <property type="component" value="Unassembled WGS sequence"/>
</dbReference>
<evidence type="ECO:0000259" key="7">
    <source>
        <dbReference type="PROSITE" id="PS52019"/>
    </source>
</evidence>
<proteinExistence type="predicted"/>
<dbReference type="InterPro" id="IPR020841">
    <property type="entry name" value="PKS_Beta-ketoAc_synthase_dom"/>
</dbReference>
<sequence>MEIKKKEAIAVTGMGCRFPGAPSPEAFWKLLKNGIDAVKEVPADRWNARHFYDENDLVKGKAISKWGGFIDGPELFDPAFFGIPPAEAKYMDPQQRLLLEVVWETLENGGYVPSSLGGGNIGVFVGNFGADYQIIQRQDLSGMLVSNFSATGSSSAMLANRVSYTFDFRGPSLAVDTACSSSLTSVHLACESLLSGQCDMALAGGVQLLLSPDDFIAESKGGFLSPTGRCRAFSEDADGYVRGEGAGMLALKRLKDAERDGDRIDGVILASGLNQDGKSAGITAPAGRAQAMLMREVCGKAGIRQQDVHYVEAHGTGTRLGDITEINSIGQVYGRQTEAPIYVGSVKTNIGHAEAVSGIAGLMKALLSIRYGKIPAHLHLKQPRKSVPLDQYGIRIPTETQDWNQPPEQRIAAVNAFGYGGSNAHIILSGIADGKPLPQKTDGPYVLPLSGKTEKAMQVLFETYKDFDFSSCSLDDLCYTAAAGREHHRCRAALIFDKEESLKELLQNQALASGQILGEGTGGRFREAEELAERYVCGEDCAWEEFYPQGKPVSIPTYCFQRIACWNESRAVRSQRLWETEGELIGRRVDGGLPQWEQEVRLCTMPYLKGHRVQNQCLYPGAAFVLTMLEAGQQIYGFKNPGASEVRFEKMMAVETSFPLKYYTSLDPESGACRICGGVGGGAPALCAAGTIKRAGRKHTRADFAEWKASLSGYCKKEELYDLLAEEGFQYAGDFQGIEEAWYGEDQCLARISVESGERWQPFELDCCFQSMLAAELASPGGDEAGFQYPSKIGACSLGAKPGDCIYAYASLVERTETATVGQVELYGEDGAWIGQIRGFKKETPAALEGWLYEPIWKKAAFPAGDREKPAGQPQRWLVCPGDPELGECFQKTVAEKGVQVILASLQELEQSDSLLKNADEFLFFAGWDAEWQRLCDAALCQSSQGGISQKMWQELEEGCLDFLRLLQRLSSCETAPEFHLVLKKEEANPFTGHIKGLARTGILWECREFFKSMIQVEGKLAVQEICDRLAEHLLAGRGEKEILLAEDGNYLPGFQSLSLKQTVLKNQFDPEGIYLLAGAFGGVGRELALALADSGVRKMAFLTKSPLDAKREAFIRELDRRGIRVQAEIADVCKAEQLSSALKAVKKDGEIKGVIYAAGTLDDRLFSRVDRESFRFVYEAKVLGAWNLHTLLADQPLEHFILCSSASSFVPGMGQGSYSAANCGLDALAAWRRSRGLPALSINWGPWKAGMARDMEEDFQERGMEMIGPEMGRRLFEQLVCCDAGQVLAMKTDRKKMLAFMGTERSYLFHDMGEAGEDGADGRKLDWFVSRLRKARAEELDSMIRSAFKEAMGEILMLEPEELEEERTLSAMGMDSIDAFSLKVEINDSFGVQVLIDELMGGMSLADLLELLTRRVKKLIDAE</sequence>
<evidence type="ECO:0000256" key="1">
    <source>
        <dbReference type="ARBA" id="ARBA00022450"/>
    </source>
</evidence>
<feature type="active site" description="Proton donor; for dehydratase activity" evidence="4">
    <location>
        <position position="766"/>
    </location>
</feature>
<dbReference type="Gene3D" id="1.10.1200.10">
    <property type="entry name" value="ACP-like"/>
    <property type="match status" value="1"/>
</dbReference>
<dbReference type="InterPro" id="IPR049552">
    <property type="entry name" value="PKS_DH_N"/>
</dbReference>
<accession>A0ABT1RQV6</accession>
<dbReference type="Gene3D" id="3.30.70.3290">
    <property type="match status" value="1"/>
</dbReference>
<dbReference type="PANTHER" id="PTHR43775:SF37">
    <property type="entry name" value="SI:DKEY-61P9.11"/>
    <property type="match status" value="1"/>
</dbReference>
<dbReference type="InterPro" id="IPR020807">
    <property type="entry name" value="PKS_DH"/>
</dbReference>
<evidence type="ECO:0000259" key="5">
    <source>
        <dbReference type="PROSITE" id="PS50075"/>
    </source>
</evidence>
<dbReference type="SMART" id="SM00825">
    <property type="entry name" value="PKS_KS"/>
    <property type="match status" value="1"/>
</dbReference>
<dbReference type="InterPro" id="IPR036736">
    <property type="entry name" value="ACP-like_sf"/>
</dbReference>
<dbReference type="EMBL" id="JANFXK010000014">
    <property type="protein sequence ID" value="MCQ4637581.1"/>
    <property type="molecule type" value="Genomic_DNA"/>
</dbReference>
<dbReference type="InterPro" id="IPR032821">
    <property type="entry name" value="PKS_assoc"/>
</dbReference>
<evidence type="ECO:0000259" key="6">
    <source>
        <dbReference type="PROSITE" id="PS52004"/>
    </source>
</evidence>
<dbReference type="PROSITE" id="PS00606">
    <property type="entry name" value="KS3_1"/>
    <property type="match status" value="1"/>
</dbReference>
<evidence type="ECO:0000256" key="4">
    <source>
        <dbReference type="PROSITE-ProRule" id="PRU01363"/>
    </source>
</evidence>
<dbReference type="Gene3D" id="3.40.50.720">
    <property type="entry name" value="NAD(P)-binding Rossmann-like Domain"/>
    <property type="match status" value="1"/>
</dbReference>
<dbReference type="InterPro" id="IPR009081">
    <property type="entry name" value="PP-bd_ACP"/>
</dbReference>
<keyword evidence="2" id="KW-0597">Phosphoprotein</keyword>
<evidence type="ECO:0000256" key="2">
    <source>
        <dbReference type="ARBA" id="ARBA00022553"/>
    </source>
</evidence>
<dbReference type="Pfam" id="PF00109">
    <property type="entry name" value="ketoacyl-synt"/>
    <property type="match status" value="1"/>
</dbReference>
<dbReference type="PROSITE" id="PS52004">
    <property type="entry name" value="KS3_2"/>
    <property type="match status" value="1"/>
</dbReference>
<feature type="region of interest" description="N-terminal hotdog fold" evidence="4">
    <location>
        <begin position="578"/>
        <end position="699"/>
    </location>
</feature>
<dbReference type="InterPro" id="IPR014030">
    <property type="entry name" value="Ketoacyl_synth_N"/>
</dbReference>
<feature type="domain" description="Ketosynthase family 3 (KS3)" evidence="6">
    <location>
        <begin position="6"/>
        <end position="430"/>
    </location>
</feature>
<protein>
    <submittedName>
        <fullName evidence="8">SDR family NAD(P)-dependent oxidoreductase</fullName>
    </submittedName>
</protein>
<dbReference type="Pfam" id="PF21089">
    <property type="entry name" value="PKS_DH_N"/>
    <property type="match status" value="1"/>
</dbReference>
<dbReference type="SUPFAM" id="SSF53901">
    <property type="entry name" value="Thiolase-like"/>
    <property type="match status" value="1"/>
</dbReference>
<keyword evidence="3" id="KW-0808">Transferase</keyword>
<gene>
    <name evidence="8" type="ORF">NE619_12675</name>
</gene>
<reference evidence="8 9" key="1">
    <citation type="submission" date="2022-06" db="EMBL/GenBank/DDBJ databases">
        <title>Isolation of gut microbiota from human fecal samples.</title>
        <authorList>
            <person name="Pamer E.G."/>
            <person name="Barat B."/>
            <person name="Waligurski E."/>
            <person name="Medina S."/>
            <person name="Paddock L."/>
            <person name="Mostad J."/>
        </authorList>
    </citation>
    <scope>NUCLEOTIDE SEQUENCE [LARGE SCALE GENOMIC DNA]</scope>
    <source>
        <strain evidence="8 9">SL.3.17</strain>
    </source>
</reference>
<name>A0ABT1RQV6_9FIRM</name>